<feature type="region of interest" description="Disordered" evidence="1">
    <location>
        <begin position="1"/>
        <end position="22"/>
    </location>
</feature>
<organism evidence="2 3">
    <name type="scientific">Zingiber officinale</name>
    <name type="common">Ginger</name>
    <name type="synonym">Amomum zingiber</name>
    <dbReference type="NCBI Taxonomy" id="94328"/>
    <lineage>
        <taxon>Eukaryota</taxon>
        <taxon>Viridiplantae</taxon>
        <taxon>Streptophyta</taxon>
        <taxon>Embryophyta</taxon>
        <taxon>Tracheophyta</taxon>
        <taxon>Spermatophyta</taxon>
        <taxon>Magnoliopsida</taxon>
        <taxon>Liliopsida</taxon>
        <taxon>Zingiberales</taxon>
        <taxon>Zingiberaceae</taxon>
        <taxon>Zingiber</taxon>
    </lineage>
</organism>
<accession>A0A8J5FA99</accession>
<name>A0A8J5FA99_ZINOF</name>
<evidence type="ECO:0000256" key="1">
    <source>
        <dbReference type="SAM" id="MobiDB-lite"/>
    </source>
</evidence>
<gene>
    <name evidence="2" type="ORF">ZIOFF_058814</name>
</gene>
<sequence length="86" mass="9406">MVHHLDEVAAQQGGNKEPHLLLRQRDVLAKGDLGVRSLANDEHHIDPGVAQRHQGNRAKPAQGRPRHSGSGNAKLLLLVEKQEESS</sequence>
<dbReference type="Proteomes" id="UP000734854">
    <property type="component" value="Unassembled WGS sequence"/>
</dbReference>
<reference evidence="2 3" key="1">
    <citation type="submission" date="2020-08" db="EMBL/GenBank/DDBJ databases">
        <title>Plant Genome Project.</title>
        <authorList>
            <person name="Zhang R.-G."/>
        </authorList>
    </citation>
    <scope>NUCLEOTIDE SEQUENCE [LARGE SCALE GENOMIC DNA]</scope>
    <source>
        <tissue evidence="2">Rhizome</tissue>
    </source>
</reference>
<dbReference type="EMBL" id="JACMSC010000016">
    <property type="protein sequence ID" value="KAG6482183.1"/>
    <property type="molecule type" value="Genomic_DNA"/>
</dbReference>
<feature type="region of interest" description="Disordered" evidence="1">
    <location>
        <begin position="41"/>
        <end position="73"/>
    </location>
</feature>
<comment type="caution">
    <text evidence="2">The sequence shown here is derived from an EMBL/GenBank/DDBJ whole genome shotgun (WGS) entry which is preliminary data.</text>
</comment>
<proteinExistence type="predicted"/>
<protein>
    <submittedName>
        <fullName evidence="2">Uncharacterized protein</fullName>
    </submittedName>
</protein>
<evidence type="ECO:0000313" key="3">
    <source>
        <dbReference type="Proteomes" id="UP000734854"/>
    </source>
</evidence>
<dbReference type="AlphaFoldDB" id="A0A8J5FA99"/>
<keyword evidence="3" id="KW-1185">Reference proteome</keyword>
<evidence type="ECO:0000313" key="2">
    <source>
        <dbReference type="EMBL" id="KAG6482183.1"/>
    </source>
</evidence>